<evidence type="ECO:0000313" key="2">
    <source>
        <dbReference type="Proteomes" id="UP001501495"/>
    </source>
</evidence>
<protein>
    <submittedName>
        <fullName evidence="1">HAD hydrolase-like protein</fullName>
    </submittedName>
</protein>
<dbReference type="Proteomes" id="UP001501495">
    <property type="component" value="Unassembled WGS sequence"/>
</dbReference>
<name>A0ABP7XX67_9ACTN</name>
<dbReference type="Gene3D" id="3.40.50.1000">
    <property type="entry name" value="HAD superfamily/HAD-like"/>
    <property type="match status" value="2"/>
</dbReference>
<dbReference type="InterPro" id="IPR036412">
    <property type="entry name" value="HAD-like_sf"/>
</dbReference>
<dbReference type="NCBIfam" id="TIGR01460">
    <property type="entry name" value="HAD-SF-IIA"/>
    <property type="match status" value="1"/>
</dbReference>
<sequence length="330" mass="34106">MVGSEGPLSDVYDLAMLDLDGVVYVGPDVVPGAAEAITAWRSRSRAVAFVTNNASRTPDRVSDHLCELGVAASVDDVVTSAQAVASLIRQRHGAGAAVAALGGEGLYAALAAEELTVVGVGEEAVAVVTGYGPQVVWSDIMQAAVRIRDGLPWFASNTDMTIPTAFGTAPGHGVLVETITRFSGVTPEVAGKPEPPLLEQTMRRRGSDAALMVGDRLDTDIAGGARVGVDTLLVLTGVTGLAELVAAAAEERPTYLSADLGGLLVAHPPVVTEGARSTCGGWSATVVDGALRVEGHGERDDWWRAASAASWDHLDRTGHTASVTEVEPPR</sequence>
<evidence type="ECO:0000313" key="1">
    <source>
        <dbReference type="EMBL" id="GAA4127219.1"/>
    </source>
</evidence>
<accession>A0ABP7XX67</accession>
<dbReference type="InterPro" id="IPR006357">
    <property type="entry name" value="HAD-SF_hydro_IIA"/>
</dbReference>
<dbReference type="EMBL" id="BAAAZH010000028">
    <property type="protein sequence ID" value="GAA4127219.1"/>
    <property type="molecule type" value="Genomic_DNA"/>
</dbReference>
<dbReference type="Pfam" id="PF13344">
    <property type="entry name" value="Hydrolase_6"/>
    <property type="match status" value="1"/>
</dbReference>
<dbReference type="PANTHER" id="PTHR19288:SF95">
    <property type="entry name" value="D-GLYCEROL 3-PHOSPHATE PHOSPHATASE"/>
    <property type="match status" value="1"/>
</dbReference>
<keyword evidence="2" id="KW-1185">Reference proteome</keyword>
<dbReference type="InterPro" id="IPR023214">
    <property type="entry name" value="HAD_sf"/>
</dbReference>
<organism evidence="1 2">
    <name type="scientific">Nocardioides fonticola</name>
    <dbReference type="NCBI Taxonomy" id="450363"/>
    <lineage>
        <taxon>Bacteria</taxon>
        <taxon>Bacillati</taxon>
        <taxon>Actinomycetota</taxon>
        <taxon>Actinomycetes</taxon>
        <taxon>Propionibacteriales</taxon>
        <taxon>Nocardioidaceae</taxon>
        <taxon>Nocardioides</taxon>
    </lineage>
</organism>
<dbReference type="PANTHER" id="PTHR19288">
    <property type="entry name" value="4-NITROPHENYLPHOSPHATASE-RELATED"/>
    <property type="match status" value="1"/>
</dbReference>
<proteinExistence type="predicted"/>
<reference evidence="2" key="1">
    <citation type="journal article" date="2019" name="Int. J. Syst. Evol. Microbiol.">
        <title>The Global Catalogue of Microorganisms (GCM) 10K type strain sequencing project: providing services to taxonomists for standard genome sequencing and annotation.</title>
        <authorList>
            <consortium name="The Broad Institute Genomics Platform"/>
            <consortium name="The Broad Institute Genome Sequencing Center for Infectious Disease"/>
            <person name="Wu L."/>
            <person name="Ma J."/>
        </authorList>
    </citation>
    <scope>NUCLEOTIDE SEQUENCE [LARGE SCALE GENOMIC DNA]</scope>
    <source>
        <strain evidence="2">JCM 16703</strain>
    </source>
</reference>
<comment type="caution">
    <text evidence="1">The sequence shown here is derived from an EMBL/GenBank/DDBJ whole genome shotgun (WGS) entry which is preliminary data.</text>
</comment>
<dbReference type="Pfam" id="PF13242">
    <property type="entry name" value="Hydrolase_like"/>
    <property type="match status" value="1"/>
</dbReference>
<dbReference type="SUPFAM" id="SSF56784">
    <property type="entry name" value="HAD-like"/>
    <property type="match status" value="1"/>
</dbReference>
<gene>
    <name evidence="1" type="ORF">GCM10022215_37580</name>
</gene>